<feature type="transmembrane region" description="Helical" evidence="8">
    <location>
        <begin position="322"/>
        <end position="345"/>
    </location>
</feature>
<evidence type="ECO:0000313" key="9">
    <source>
        <dbReference type="EMBL" id="KAL3383329.1"/>
    </source>
</evidence>
<evidence type="ECO:0000256" key="2">
    <source>
        <dbReference type="ARBA" id="ARBA00022475"/>
    </source>
</evidence>
<dbReference type="Proteomes" id="UP001627154">
    <property type="component" value="Unassembled WGS sequence"/>
</dbReference>
<gene>
    <name evidence="9" type="ORF">TKK_020758</name>
</gene>
<dbReference type="InterPro" id="IPR052192">
    <property type="entry name" value="Insect_Ionotropic_Sensory_Rcpt"/>
</dbReference>
<proteinExistence type="predicted"/>
<keyword evidence="10" id="KW-1185">Reference proteome</keyword>
<keyword evidence="7" id="KW-0325">Glycoprotein</keyword>
<evidence type="ECO:0000256" key="6">
    <source>
        <dbReference type="ARBA" id="ARBA00023170"/>
    </source>
</evidence>
<dbReference type="PANTHER" id="PTHR42643:SF24">
    <property type="entry name" value="IONOTROPIC RECEPTOR 60A"/>
    <property type="match status" value="1"/>
</dbReference>
<keyword evidence="5 8" id="KW-0472">Membrane</keyword>
<evidence type="ECO:0000256" key="7">
    <source>
        <dbReference type="ARBA" id="ARBA00023180"/>
    </source>
</evidence>
<feature type="transmembrane region" description="Helical" evidence="8">
    <location>
        <begin position="100"/>
        <end position="121"/>
    </location>
</feature>
<keyword evidence="2" id="KW-1003">Cell membrane</keyword>
<keyword evidence="4 8" id="KW-1133">Transmembrane helix</keyword>
<evidence type="ECO:0000256" key="5">
    <source>
        <dbReference type="ARBA" id="ARBA00023136"/>
    </source>
</evidence>
<comment type="subcellular location">
    <subcellularLocation>
        <location evidence="1">Cell membrane</location>
        <topology evidence="1">Multi-pass membrane protein</topology>
    </subcellularLocation>
</comment>
<evidence type="ECO:0000313" key="10">
    <source>
        <dbReference type="Proteomes" id="UP001627154"/>
    </source>
</evidence>
<accession>A0ABD2VR08</accession>
<sequence>MSNDLLNKMGNWIYSSFANVLVFGAYLVHTKDPYPVDRTTSITFERVCGLVPLISKPTLRLSSSIQWSLLLMLSLVAIVWLSSLLLLRSNSGDGTSSLKSYWRPLDIGLIMMGASISARAVTLRERILFGCVLVVGLFYSSSILAHLTSLNLDLKAHKKFETYRDLEESGLIPFINPYMFNMTFRESNDPTLHRLGKKAYQNPDDLICLGWLLDHANVSCIFGEKYNLCLLELYSGRMKQAEPCFWSSYRVIIMRQGSPYTLSFNRIIRAIQESGIVWKWWQRFHENSVSSHKSHEKISINSSPRFIEAQKRRHRLKNNSDWRVFFLLFAGYVLSLTVFSMELIFKQLYTKLQRQCLLFPSKLDNLHGYRLRVGFYNDPPFSWGSHESLKIDGFVSVLLEMLQLQLNFNVELDFLMDYPLLNNTYSDPLVQIVSNRRLDVFAAGAFLVHVQKPYQQFWVEQLVDVTIIGISSRVSKHHHKIAIVNHETDYAATKDHFPIQ</sequence>
<comment type="caution">
    <text evidence="9">The sequence shown here is derived from an EMBL/GenBank/DDBJ whole genome shotgun (WGS) entry which is preliminary data.</text>
</comment>
<dbReference type="EMBL" id="JBJJXI010000202">
    <property type="protein sequence ID" value="KAL3383329.1"/>
    <property type="molecule type" value="Genomic_DNA"/>
</dbReference>
<keyword evidence="3 8" id="KW-0812">Transmembrane</keyword>
<evidence type="ECO:0000256" key="8">
    <source>
        <dbReference type="SAM" id="Phobius"/>
    </source>
</evidence>
<organism evidence="9 10">
    <name type="scientific">Trichogramma kaykai</name>
    <dbReference type="NCBI Taxonomy" id="54128"/>
    <lineage>
        <taxon>Eukaryota</taxon>
        <taxon>Metazoa</taxon>
        <taxon>Ecdysozoa</taxon>
        <taxon>Arthropoda</taxon>
        <taxon>Hexapoda</taxon>
        <taxon>Insecta</taxon>
        <taxon>Pterygota</taxon>
        <taxon>Neoptera</taxon>
        <taxon>Endopterygota</taxon>
        <taxon>Hymenoptera</taxon>
        <taxon>Apocrita</taxon>
        <taxon>Proctotrupomorpha</taxon>
        <taxon>Chalcidoidea</taxon>
        <taxon>Trichogrammatidae</taxon>
        <taxon>Trichogramma</taxon>
    </lineage>
</organism>
<dbReference type="AlphaFoldDB" id="A0ABD2VR08"/>
<protein>
    <recommendedName>
        <fullName evidence="11">Ionotropic glutamate receptor C-terminal domain-containing protein</fullName>
    </recommendedName>
</protein>
<evidence type="ECO:0008006" key="11">
    <source>
        <dbReference type="Google" id="ProtNLM"/>
    </source>
</evidence>
<evidence type="ECO:0000256" key="3">
    <source>
        <dbReference type="ARBA" id="ARBA00022692"/>
    </source>
</evidence>
<dbReference type="GO" id="GO:0005886">
    <property type="term" value="C:plasma membrane"/>
    <property type="evidence" value="ECO:0007669"/>
    <property type="project" value="UniProtKB-SubCell"/>
</dbReference>
<feature type="transmembrane region" description="Helical" evidence="8">
    <location>
        <begin position="12"/>
        <end position="29"/>
    </location>
</feature>
<dbReference type="PANTHER" id="PTHR42643">
    <property type="entry name" value="IONOTROPIC RECEPTOR 20A-RELATED"/>
    <property type="match status" value="1"/>
</dbReference>
<reference evidence="9 10" key="1">
    <citation type="journal article" date="2024" name="bioRxiv">
        <title>A reference genome for Trichogramma kaykai: A tiny desert-dwelling parasitoid wasp with competing sex-ratio distorters.</title>
        <authorList>
            <person name="Culotta J."/>
            <person name="Lindsey A.R."/>
        </authorList>
    </citation>
    <scope>NUCLEOTIDE SEQUENCE [LARGE SCALE GENOMIC DNA]</scope>
    <source>
        <strain evidence="9 10">KSX58</strain>
    </source>
</reference>
<name>A0ABD2VR08_9HYME</name>
<evidence type="ECO:0000256" key="1">
    <source>
        <dbReference type="ARBA" id="ARBA00004651"/>
    </source>
</evidence>
<feature type="transmembrane region" description="Helical" evidence="8">
    <location>
        <begin position="65"/>
        <end position="88"/>
    </location>
</feature>
<keyword evidence="6" id="KW-0675">Receptor</keyword>
<feature type="transmembrane region" description="Helical" evidence="8">
    <location>
        <begin position="127"/>
        <end position="150"/>
    </location>
</feature>
<evidence type="ECO:0000256" key="4">
    <source>
        <dbReference type="ARBA" id="ARBA00022989"/>
    </source>
</evidence>